<dbReference type="PANTHER" id="PTHR46456">
    <property type="entry name" value="DNA REPAIR PROTEIN RAD51 HOMOLOG 2"/>
    <property type="match status" value="1"/>
</dbReference>
<dbReference type="InterPro" id="IPR030548">
    <property type="entry name" value="RAD51B"/>
</dbReference>
<evidence type="ECO:0000313" key="9">
    <source>
        <dbReference type="Proteomes" id="UP000694397"/>
    </source>
</evidence>
<reference evidence="8 9" key="1">
    <citation type="submission" date="2019-04" db="EMBL/GenBank/DDBJ databases">
        <authorList>
            <consortium name="Wellcome Sanger Institute Data Sharing"/>
        </authorList>
    </citation>
    <scope>NUCLEOTIDE SEQUENCE [LARGE SCALE GENOMIC DNA]</scope>
</reference>
<feature type="domain" description="RecA family profile 1" evidence="7">
    <location>
        <begin position="75"/>
        <end position="255"/>
    </location>
</feature>
<dbReference type="PROSITE" id="PS50162">
    <property type="entry name" value="RECA_2"/>
    <property type="match status" value="1"/>
</dbReference>
<gene>
    <name evidence="8" type="primary">rad51b</name>
</gene>
<dbReference type="InterPro" id="IPR020588">
    <property type="entry name" value="RecA_ATP-bd"/>
</dbReference>
<dbReference type="Pfam" id="PF26169">
    <property type="entry name" value="HHH_XRCC3_RpoA"/>
    <property type="match status" value="1"/>
</dbReference>
<dbReference type="PANTHER" id="PTHR46456:SF1">
    <property type="entry name" value="DNA REPAIR PROTEIN RAD51 HOMOLOG 2"/>
    <property type="match status" value="1"/>
</dbReference>
<keyword evidence="4" id="KW-0238">DNA-binding</keyword>
<comment type="similarity">
    <text evidence="2">Belongs to the RecA family. RAD51 subfamily.</text>
</comment>
<dbReference type="Gene3D" id="3.40.50.300">
    <property type="entry name" value="P-loop containing nucleotide triphosphate hydrolases"/>
    <property type="match status" value="2"/>
</dbReference>
<dbReference type="GeneTree" id="ENSGT00940000160169"/>
<protein>
    <submittedName>
        <fullName evidence="8">RAD51 paralog B</fullName>
    </submittedName>
</protein>
<dbReference type="InterPro" id="IPR013632">
    <property type="entry name" value="Rad51_C"/>
</dbReference>
<dbReference type="Pfam" id="PF08423">
    <property type="entry name" value="Rad51"/>
    <property type="match status" value="1"/>
</dbReference>
<evidence type="ECO:0000259" key="7">
    <source>
        <dbReference type="PROSITE" id="PS50162"/>
    </source>
</evidence>
<reference evidence="8" key="2">
    <citation type="submission" date="2025-08" db="UniProtKB">
        <authorList>
            <consortium name="Ensembl"/>
        </authorList>
    </citation>
    <scope>IDENTIFICATION</scope>
</reference>
<keyword evidence="6" id="KW-0539">Nucleus</keyword>
<dbReference type="Proteomes" id="UP000694397">
    <property type="component" value="Chromosome 1"/>
</dbReference>
<dbReference type="SMART" id="SM00382">
    <property type="entry name" value="AAA"/>
    <property type="match status" value="1"/>
</dbReference>
<evidence type="ECO:0000313" key="8">
    <source>
        <dbReference type="Ensembl" id="ENSSFOP00015003948.1"/>
    </source>
</evidence>
<dbReference type="SUPFAM" id="SSF52540">
    <property type="entry name" value="P-loop containing nucleoside triphosphate hydrolases"/>
    <property type="match status" value="1"/>
</dbReference>
<dbReference type="Ensembl" id="ENSSFOT00015004012.2">
    <property type="protein sequence ID" value="ENSSFOP00015003948.1"/>
    <property type="gene ID" value="ENSSFOG00015002588.2"/>
</dbReference>
<evidence type="ECO:0000256" key="1">
    <source>
        <dbReference type="ARBA" id="ARBA00004123"/>
    </source>
</evidence>
<keyword evidence="9" id="KW-1185">Reference proteome</keyword>
<dbReference type="GO" id="GO:0140664">
    <property type="term" value="F:ATP-dependent DNA damage sensor activity"/>
    <property type="evidence" value="ECO:0007669"/>
    <property type="project" value="InterPro"/>
</dbReference>
<dbReference type="InterPro" id="IPR027417">
    <property type="entry name" value="P-loop_NTPase"/>
</dbReference>
<organism evidence="8 9">
    <name type="scientific">Scleropages formosus</name>
    <name type="common">Asian bonytongue</name>
    <name type="synonym">Osteoglossum formosum</name>
    <dbReference type="NCBI Taxonomy" id="113540"/>
    <lineage>
        <taxon>Eukaryota</taxon>
        <taxon>Metazoa</taxon>
        <taxon>Chordata</taxon>
        <taxon>Craniata</taxon>
        <taxon>Vertebrata</taxon>
        <taxon>Euteleostomi</taxon>
        <taxon>Actinopterygii</taxon>
        <taxon>Neopterygii</taxon>
        <taxon>Teleostei</taxon>
        <taxon>Osteoglossocephala</taxon>
        <taxon>Osteoglossomorpha</taxon>
        <taxon>Osteoglossiformes</taxon>
        <taxon>Osteoglossidae</taxon>
        <taxon>Scleropages</taxon>
    </lineage>
</organism>
<dbReference type="AlphaFoldDB" id="A0A8C9R0E4"/>
<reference evidence="8" key="3">
    <citation type="submission" date="2025-09" db="UniProtKB">
        <authorList>
            <consortium name="Ensembl"/>
        </authorList>
    </citation>
    <scope>IDENTIFICATION</scope>
</reference>
<evidence type="ECO:0000256" key="3">
    <source>
        <dbReference type="ARBA" id="ARBA00022763"/>
    </source>
</evidence>
<sequence>MASRKLRRSSVPADVCERLSRHHIETCQDLLSLTALEVMCLAGQSYAQACQLLRLVSQICAPKMTTALELWKQRADQYFPTSLAALDHWLQGGLACGTLTEMTGPAGCGKSQLCMMLSVLATLPRSMGGLDGGVVYIDTESAFSAERLVEIAQNRFPDHFSDRKRIVEMAGRVHLFRELTCRDVLNRLQHLEEDIISCQARLVILDSMASVVRKEFELSLPGNLVHRSNLLGQQAAMLKCLAQEFSIPVKHCSNVKDHLWKSLQRFRDWSKEYVSEEAPGCNSEKHVWSLEVLLTNQITTHLGERPSVSSKWNSLEGFVLPGDGDSGYVTAALGNTWSHTVNTRLILQYLDSCQRQIIVAKSPVAPFAVFNYSVQRDGIQLEGWATKKRSPYGAPGPFRHPTCSPCSAWAGPKGEGVVDEAAEEGLLTGCFSTALSEGRTGLQSWRRGIASHAPWGVCATVCVQASATPPYPPWAWPLTDSLLSLPSICERVVLIRGPLHKQAFDLKAEQTGSTPNRAPVSELFFAECIRL</sequence>
<evidence type="ECO:0000256" key="5">
    <source>
        <dbReference type="ARBA" id="ARBA00023172"/>
    </source>
</evidence>
<dbReference type="InterPro" id="IPR058766">
    <property type="entry name" value="HHH_XRCC3_RAD51B"/>
</dbReference>
<dbReference type="GO" id="GO:0005524">
    <property type="term" value="F:ATP binding"/>
    <property type="evidence" value="ECO:0007669"/>
    <property type="project" value="InterPro"/>
</dbReference>
<dbReference type="CDD" id="cd19493">
    <property type="entry name" value="Rad51B"/>
    <property type="match status" value="1"/>
</dbReference>
<dbReference type="OrthoDB" id="5957327at2759"/>
<evidence type="ECO:0000256" key="4">
    <source>
        <dbReference type="ARBA" id="ARBA00023125"/>
    </source>
</evidence>
<proteinExistence type="inferred from homology"/>
<name>A0A8C9R0E4_SCLFO</name>
<comment type="subcellular location">
    <subcellularLocation>
        <location evidence="1">Nucleus</location>
    </subcellularLocation>
</comment>
<dbReference type="GO" id="GO:0033063">
    <property type="term" value="C:Rad51B-Rad51C-Rad51D-XRCC2 complex"/>
    <property type="evidence" value="ECO:0007669"/>
    <property type="project" value="InterPro"/>
</dbReference>
<dbReference type="GO" id="GO:0005657">
    <property type="term" value="C:replication fork"/>
    <property type="evidence" value="ECO:0007669"/>
    <property type="project" value="TreeGrafter"/>
</dbReference>
<dbReference type="InterPro" id="IPR003593">
    <property type="entry name" value="AAA+_ATPase"/>
</dbReference>
<evidence type="ECO:0000256" key="6">
    <source>
        <dbReference type="ARBA" id="ARBA00023242"/>
    </source>
</evidence>
<dbReference type="GO" id="GO:0000400">
    <property type="term" value="F:four-way junction DNA binding"/>
    <property type="evidence" value="ECO:0007669"/>
    <property type="project" value="TreeGrafter"/>
</dbReference>
<accession>A0A8C9R0E4</accession>
<keyword evidence="3" id="KW-0227">DNA damage</keyword>
<evidence type="ECO:0000256" key="2">
    <source>
        <dbReference type="ARBA" id="ARBA00007095"/>
    </source>
</evidence>
<dbReference type="GO" id="GO:0000724">
    <property type="term" value="P:double-strand break repair via homologous recombination"/>
    <property type="evidence" value="ECO:0007669"/>
    <property type="project" value="InterPro"/>
</dbReference>
<keyword evidence="5" id="KW-0233">DNA recombination</keyword>
<dbReference type="GO" id="GO:0003690">
    <property type="term" value="F:double-stranded DNA binding"/>
    <property type="evidence" value="ECO:0007669"/>
    <property type="project" value="TreeGrafter"/>
</dbReference>
<dbReference type="GO" id="GO:0003697">
    <property type="term" value="F:single-stranded DNA binding"/>
    <property type="evidence" value="ECO:0007669"/>
    <property type="project" value="TreeGrafter"/>
</dbReference>